<feature type="non-terminal residue" evidence="6">
    <location>
        <position position="59"/>
    </location>
</feature>
<dbReference type="InterPro" id="IPR000100">
    <property type="entry name" value="RNase_P"/>
</dbReference>
<name>A0ABW9QYJ9_9ACTN</name>
<organism evidence="6 7">
    <name type="scientific">Acidiferrimicrobium australe</name>
    <dbReference type="NCBI Taxonomy" id="2664430"/>
    <lineage>
        <taxon>Bacteria</taxon>
        <taxon>Bacillati</taxon>
        <taxon>Actinomycetota</taxon>
        <taxon>Acidimicrobiia</taxon>
        <taxon>Acidimicrobiales</taxon>
        <taxon>Acidimicrobiaceae</taxon>
        <taxon>Acidiferrimicrobium</taxon>
    </lineage>
</organism>
<dbReference type="Pfam" id="PF00825">
    <property type="entry name" value="Ribonuclease_P"/>
    <property type="match status" value="1"/>
</dbReference>
<dbReference type="GO" id="GO:0004526">
    <property type="term" value="F:ribonuclease P activity"/>
    <property type="evidence" value="ECO:0007669"/>
    <property type="project" value="UniProtKB-EC"/>
</dbReference>
<evidence type="ECO:0000256" key="3">
    <source>
        <dbReference type="ARBA" id="ARBA00022759"/>
    </source>
</evidence>
<proteinExistence type="predicted"/>
<dbReference type="InterPro" id="IPR020568">
    <property type="entry name" value="Ribosomal_Su5_D2-typ_SF"/>
</dbReference>
<keyword evidence="2" id="KW-0540">Nuclease</keyword>
<dbReference type="InterPro" id="IPR014721">
    <property type="entry name" value="Ribsml_uS5_D2-typ_fold_subgr"/>
</dbReference>
<dbReference type="SUPFAM" id="SSF54211">
    <property type="entry name" value="Ribosomal protein S5 domain 2-like"/>
    <property type="match status" value="1"/>
</dbReference>
<dbReference type="EMBL" id="WJHE01001320">
    <property type="protein sequence ID" value="MST34949.1"/>
    <property type="molecule type" value="Genomic_DNA"/>
</dbReference>
<accession>A0ABW9QYJ9</accession>
<dbReference type="Gene3D" id="3.30.230.10">
    <property type="match status" value="1"/>
</dbReference>
<evidence type="ECO:0000313" key="6">
    <source>
        <dbReference type="EMBL" id="MST34949.1"/>
    </source>
</evidence>
<evidence type="ECO:0000256" key="5">
    <source>
        <dbReference type="ARBA" id="ARBA00022884"/>
    </source>
</evidence>
<dbReference type="Proteomes" id="UP000437736">
    <property type="component" value="Unassembled WGS sequence"/>
</dbReference>
<keyword evidence="4 6" id="KW-0378">Hydrolase</keyword>
<sequence length="59" mass="6629">MIWRVERRELFLALRSARRGRSGPLTVAYLPGDAAEPPRVAFAVGRKVGGAVVRNRLRR</sequence>
<keyword evidence="1" id="KW-0819">tRNA processing</keyword>
<evidence type="ECO:0000256" key="4">
    <source>
        <dbReference type="ARBA" id="ARBA00022801"/>
    </source>
</evidence>
<comment type="caution">
    <text evidence="6">The sequence shown here is derived from an EMBL/GenBank/DDBJ whole genome shotgun (WGS) entry which is preliminary data.</text>
</comment>
<protein>
    <submittedName>
        <fullName evidence="6">Ribonuclease P protein component</fullName>
        <ecNumber evidence="6">3.1.26.5</ecNumber>
    </submittedName>
</protein>
<reference evidence="6 7" key="1">
    <citation type="submission" date="2019-11" db="EMBL/GenBank/DDBJ databases">
        <title>Acidiferrimicrobium australis gen. nov., sp. nov., an acidophilic and obligately heterotrophic, member of the Actinobacteria that catalyses dissimilatory oxido- reduction of iron isolated from metal-rich acidic water in Chile.</title>
        <authorList>
            <person name="Gonzalez D."/>
            <person name="Huber K."/>
            <person name="Hedrich S."/>
            <person name="Rojas-Villalobos C."/>
            <person name="Quatrini R."/>
            <person name="Dinamarca M.A."/>
            <person name="Schwarz A."/>
            <person name="Canales C."/>
            <person name="Nancucheo I."/>
        </authorList>
    </citation>
    <scope>NUCLEOTIDE SEQUENCE [LARGE SCALE GENOMIC DNA]</scope>
    <source>
        <strain evidence="6 7">USS-CCA1</strain>
    </source>
</reference>
<keyword evidence="3" id="KW-0255">Endonuclease</keyword>
<evidence type="ECO:0000256" key="2">
    <source>
        <dbReference type="ARBA" id="ARBA00022722"/>
    </source>
</evidence>
<dbReference type="EC" id="3.1.26.5" evidence="6"/>
<keyword evidence="5" id="KW-0694">RNA-binding</keyword>
<evidence type="ECO:0000313" key="7">
    <source>
        <dbReference type="Proteomes" id="UP000437736"/>
    </source>
</evidence>
<gene>
    <name evidence="6" type="primary">rnpA</name>
    <name evidence="6" type="ORF">GHK86_19750</name>
</gene>
<evidence type="ECO:0000256" key="1">
    <source>
        <dbReference type="ARBA" id="ARBA00022694"/>
    </source>
</evidence>
<keyword evidence="7" id="KW-1185">Reference proteome</keyword>